<dbReference type="InterPro" id="IPR018310">
    <property type="entry name" value="Put_endonuclease_Z1-dom"/>
</dbReference>
<protein>
    <recommendedName>
        <fullName evidence="1">Putative endonuclease Z1 domain-containing protein</fullName>
    </recommendedName>
</protein>
<accession>A0A383F3D1</accession>
<gene>
    <name evidence="2" type="ORF">METZ01_LOCUS515894</name>
</gene>
<name>A0A383F3D1_9ZZZZ</name>
<sequence>LLQEMTTRSSYVGYTATPYANYFTDPDVWADEAGASLYPKDFIDLLPEPPGPPEGHYIGLDTLFGDTPLPISRRVSDVEAGSINSPPGYGAAVELRQALRDYFLATAGRVHRSGLDSPCTMLVHTAWQMENHDNVVEKLQGFIGDLQLDWENRRDVTEDEFRTLWEDDFSRSHESVFPEESFPDFDAVLPHLDNAIRSFSVNDQLLLLNSGSPDELDFDTHPDLKAIL</sequence>
<dbReference type="EMBL" id="UINC01230772">
    <property type="protein sequence ID" value="SVE63040.1"/>
    <property type="molecule type" value="Genomic_DNA"/>
</dbReference>
<evidence type="ECO:0000259" key="1">
    <source>
        <dbReference type="Pfam" id="PF10593"/>
    </source>
</evidence>
<evidence type="ECO:0000313" key="2">
    <source>
        <dbReference type="EMBL" id="SVE63040.1"/>
    </source>
</evidence>
<feature type="non-terminal residue" evidence="2">
    <location>
        <position position="228"/>
    </location>
</feature>
<dbReference type="AlphaFoldDB" id="A0A383F3D1"/>
<dbReference type="Pfam" id="PF10593">
    <property type="entry name" value="Z1"/>
    <property type="match status" value="1"/>
</dbReference>
<organism evidence="2">
    <name type="scientific">marine metagenome</name>
    <dbReference type="NCBI Taxonomy" id="408172"/>
    <lineage>
        <taxon>unclassified sequences</taxon>
        <taxon>metagenomes</taxon>
        <taxon>ecological metagenomes</taxon>
    </lineage>
</organism>
<feature type="non-terminal residue" evidence="2">
    <location>
        <position position="1"/>
    </location>
</feature>
<reference evidence="2" key="1">
    <citation type="submission" date="2018-05" db="EMBL/GenBank/DDBJ databases">
        <authorList>
            <person name="Lanie J.A."/>
            <person name="Ng W.-L."/>
            <person name="Kazmierczak K.M."/>
            <person name="Andrzejewski T.M."/>
            <person name="Davidsen T.M."/>
            <person name="Wayne K.J."/>
            <person name="Tettelin H."/>
            <person name="Glass J.I."/>
            <person name="Rusch D."/>
            <person name="Podicherti R."/>
            <person name="Tsui H.-C.T."/>
            <person name="Winkler M.E."/>
        </authorList>
    </citation>
    <scope>NUCLEOTIDE SEQUENCE</scope>
</reference>
<proteinExistence type="predicted"/>
<feature type="domain" description="Putative endonuclease Z1" evidence="1">
    <location>
        <begin position="94"/>
        <end position="227"/>
    </location>
</feature>